<dbReference type="EMBL" id="UZAJ01012545">
    <property type="protein sequence ID" value="VDO63939.1"/>
    <property type="molecule type" value="Genomic_DNA"/>
</dbReference>
<dbReference type="WBParaSite" id="OFLC_0000985001-mRNA-1">
    <property type="protein sequence ID" value="OFLC_0000985001-mRNA-1"/>
    <property type="gene ID" value="OFLC_0000985001"/>
</dbReference>
<reference evidence="1 2" key="2">
    <citation type="submission" date="2018-11" db="EMBL/GenBank/DDBJ databases">
        <authorList>
            <consortium name="Pathogen Informatics"/>
        </authorList>
    </citation>
    <scope>NUCLEOTIDE SEQUENCE [LARGE SCALE GENOMIC DNA]</scope>
</reference>
<evidence type="ECO:0000313" key="3">
    <source>
        <dbReference type="WBParaSite" id="OFLC_0000985001-mRNA-1"/>
    </source>
</evidence>
<keyword evidence="2" id="KW-1185">Reference proteome</keyword>
<gene>
    <name evidence="1" type="ORF">OFLC_LOCUS9856</name>
</gene>
<evidence type="ECO:0000313" key="1">
    <source>
        <dbReference type="EMBL" id="VDO63939.1"/>
    </source>
</evidence>
<proteinExistence type="predicted"/>
<name>A0A183HQT9_9BILA</name>
<dbReference type="STRING" id="387005.A0A183HQT9"/>
<dbReference type="AlphaFoldDB" id="A0A183HQT9"/>
<evidence type="ECO:0000313" key="2">
    <source>
        <dbReference type="Proteomes" id="UP000267606"/>
    </source>
</evidence>
<accession>A0A183HQT9</accession>
<protein>
    <submittedName>
        <fullName evidence="3">Response regulator</fullName>
    </submittedName>
</protein>
<reference evidence="3" key="1">
    <citation type="submission" date="2016-06" db="UniProtKB">
        <authorList>
            <consortium name="WormBaseParasite"/>
        </authorList>
    </citation>
    <scope>IDENTIFICATION</scope>
</reference>
<dbReference type="Proteomes" id="UP000267606">
    <property type="component" value="Unassembled WGS sequence"/>
</dbReference>
<sequence>MRCVINEHQTYRRVSMVDTQCKTMLILWMEQLLPHQKMALFKTLVTLKLSTPPSGKTLLIGVPQSGTILSSQPVLLSPNEHENLPVPVALFCGNELSSLAELRAHLQCGIPVIVLQDGSELCAILNSSWLLYRSSAFHFESWLEWLDSKLRSLAPNSLLHGNE</sequence>
<organism evidence="3">
    <name type="scientific">Onchocerca flexuosa</name>
    <dbReference type="NCBI Taxonomy" id="387005"/>
    <lineage>
        <taxon>Eukaryota</taxon>
        <taxon>Metazoa</taxon>
        <taxon>Ecdysozoa</taxon>
        <taxon>Nematoda</taxon>
        <taxon>Chromadorea</taxon>
        <taxon>Rhabditida</taxon>
        <taxon>Spirurina</taxon>
        <taxon>Spiruromorpha</taxon>
        <taxon>Filarioidea</taxon>
        <taxon>Onchocercidae</taxon>
        <taxon>Onchocerca</taxon>
    </lineage>
</organism>